<dbReference type="PROSITE" id="PS00139">
    <property type="entry name" value="THIOL_PROTEASE_CYS"/>
    <property type="match status" value="1"/>
</dbReference>
<dbReference type="EMBL" id="JAPFFF010000008">
    <property type="protein sequence ID" value="KAK8885198.1"/>
    <property type="molecule type" value="Genomic_DNA"/>
</dbReference>
<sequence>MEIPKSFSWRNTPGVLPKVHDQATCGSCYAMAAEIAASAQLSLKSDRNISLSTQQFVDCSWGDNVNNACDGGEGWETYHKLKINNIELTSEDEIPYIGVSGYCPTKVQNPIAKITGCKQFIQDPNDYNHELIKKALIRYGPLMVSIRAGSDKDVYAPFTQLTPEHNTYSSPDLCDAHKWKKQLVDHGVILTGFTTMNVGGEEKRYLEIMNSWSTDWGDHGFGYIDEQYDCGIDSTVLLPTVEFL</sequence>
<feature type="domain" description="Peptidase C1A papain C-terminal" evidence="2">
    <location>
        <begin position="3"/>
        <end position="240"/>
    </location>
</feature>
<dbReference type="InterPro" id="IPR038765">
    <property type="entry name" value="Papain-like_cys_pep_sf"/>
</dbReference>
<comment type="caution">
    <text evidence="3">The sequence shown here is derived from an EMBL/GenBank/DDBJ whole genome shotgun (WGS) entry which is preliminary data.</text>
</comment>
<evidence type="ECO:0000256" key="1">
    <source>
        <dbReference type="ARBA" id="ARBA00008455"/>
    </source>
</evidence>
<dbReference type="SUPFAM" id="SSF54001">
    <property type="entry name" value="Cysteine proteinases"/>
    <property type="match status" value="1"/>
</dbReference>
<gene>
    <name evidence="3" type="ORF">M9Y10_044327</name>
</gene>
<dbReference type="Pfam" id="PF00112">
    <property type="entry name" value="Peptidase_C1"/>
    <property type="match status" value="1"/>
</dbReference>
<dbReference type="CDD" id="cd02248">
    <property type="entry name" value="Peptidase_C1A"/>
    <property type="match status" value="1"/>
</dbReference>
<dbReference type="InterPro" id="IPR039417">
    <property type="entry name" value="Peptidase_C1A_papain-like"/>
</dbReference>
<proteinExistence type="inferred from homology"/>
<comment type="similarity">
    <text evidence="1">Belongs to the peptidase C1 family.</text>
</comment>
<keyword evidence="4" id="KW-1185">Reference proteome</keyword>
<reference evidence="3 4" key="1">
    <citation type="submission" date="2024-04" db="EMBL/GenBank/DDBJ databases">
        <title>Tritrichomonas musculus Genome.</title>
        <authorList>
            <person name="Alves-Ferreira E."/>
            <person name="Grigg M."/>
            <person name="Lorenzi H."/>
            <person name="Galac M."/>
        </authorList>
    </citation>
    <scope>NUCLEOTIDE SEQUENCE [LARGE SCALE GENOMIC DNA]</scope>
    <source>
        <strain evidence="3 4">EAF2021</strain>
    </source>
</reference>
<accession>A0ABR2K324</accession>
<dbReference type="InterPro" id="IPR013128">
    <property type="entry name" value="Peptidase_C1A"/>
</dbReference>
<dbReference type="Proteomes" id="UP001470230">
    <property type="component" value="Unassembled WGS sequence"/>
</dbReference>
<dbReference type="PANTHER" id="PTHR12411">
    <property type="entry name" value="CYSTEINE PROTEASE FAMILY C1-RELATED"/>
    <property type="match status" value="1"/>
</dbReference>
<organism evidence="3 4">
    <name type="scientific">Tritrichomonas musculus</name>
    <dbReference type="NCBI Taxonomy" id="1915356"/>
    <lineage>
        <taxon>Eukaryota</taxon>
        <taxon>Metamonada</taxon>
        <taxon>Parabasalia</taxon>
        <taxon>Tritrichomonadida</taxon>
        <taxon>Tritrichomonadidae</taxon>
        <taxon>Tritrichomonas</taxon>
    </lineage>
</organism>
<dbReference type="SMART" id="SM00645">
    <property type="entry name" value="Pept_C1"/>
    <property type="match status" value="1"/>
</dbReference>
<dbReference type="InterPro" id="IPR000668">
    <property type="entry name" value="Peptidase_C1A_C"/>
</dbReference>
<evidence type="ECO:0000313" key="3">
    <source>
        <dbReference type="EMBL" id="KAK8885198.1"/>
    </source>
</evidence>
<evidence type="ECO:0000313" key="4">
    <source>
        <dbReference type="Proteomes" id="UP001470230"/>
    </source>
</evidence>
<dbReference type="InterPro" id="IPR000169">
    <property type="entry name" value="Pept_cys_AS"/>
</dbReference>
<evidence type="ECO:0000259" key="2">
    <source>
        <dbReference type="SMART" id="SM00645"/>
    </source>
</evidence>
<dbReference type="Gene3D" id="3.90.70.10">
    <property type="entry name" value="Cysteine proteinases"/>
    <property type="match status" value="1"/>
</dbReference>
<name>A0ABR2K324_9EUKA</name>
<protein>
    <recommendedName>
        <fullName evidence="2">Peptidase C1A papain C-terminal domain-containing protein</fullName>
    </recommendedName>
</protein>